<dbReference type="InterPro" id="IPR007182">
    <property type="entry name" value="MnhB"/>
</dbReference>
<comment type="subcellular location">
    <subcellularLocation>
        <location evidence="1">Cell membrane</location>
        <topology evidence="1">Multi-pass membrane protein</topology>
    </subcellularLocation>
    <subcellularLocation>
        <location evidence="9">Membrane</location>
        <topology evidence="9">Multi-pass membrane protein</topology>
    </subcellularLocation>
</comment>
<proteinExistence type="predicted"/>
<dbReference type="GO" id="GO:0006811">
    <property type="term" value="P:monoatomic ion transport"/>
    <property type="evidence" value="ECO:0007669"/>
    <property type="project" value="UniProtKB-KW"/>
</dbReference>
<feature type="transmembrane region" description="Helical" evidence="10">
    <location>
        <begin position="418"/>
        <end position="440"/>
    </location>
</feature>
<dbReference type="Pfam" id="PF00662">
    <property type="entry name" value="Proton_antipo_N"/>
    <property type="match status" value="1"/>
</dbReference>
<evidence type="ECO:0000259" key="12">
    <source>
        <dbReference type="Pfam" id="PF00662"/>
    </source>
</evidence>
<dbReference type="Pfam" id="PF04039">
    <property type="entry name" value="MnhB"/>
    <property type="match status" value="1"/>
</dbReference>
<feature type="transmembrane region" description="Helical" evidence="10">
    <location>
        <begin position="695"/>
        <end position="714"/>
    </location>
</feature>
<feature type="domain" description="NADH:quinone oxidoreductase/Mrp antiporter transmembrane" evidence="11">
    <location>
        <begin position="135"/>
        <end position="419"/>
    </location>
</feature>
<gene>
    <name evidence="16" type="ORF">FM101_15570</name>
</gene>
<dbReference type="PRINTS" id="PR01434">
    <property type="entry name" value="NADHDHGNASE5"/>
</dbReference>
<feature type="transmembrane region" description="Helical" evidence="10">
    <location>
        <begin position="461"/>
        <end position="482"/>
    </location>
</feature>
<evidence type="ECO:0000256" key="10">
    <source>
        <dbReference type="SAM" id="Phobius"/>
    </source>
</evidence>
<dbReference type="EMBL" id="FUHW01000053">
    <property type="protein sequence ID" value="SJM72664.1"/>
    <property type="molecule type" value="Genomic_DNA"/>
</dbReference>
<dbReference type="NCBIfam" id="NF009284">
    <property type="entry name" value="PRK12644.1"/>
    <property type="match status" value="1"/>
</dbReference>
<feature type="transmembrane region" description="Helical" evidence="10">
    <location>
        <begin position="25"/>
        <end position="43"/>
    </location>
</feature>
<feature type="transmembrane region" description="Helical" evidence="10">
    <location>
        <begin position="215"/>
        <end position="240"/>
    </location>
</feature>
<evidence type="ECO:0000256" key="1">
    <source>
        <dbReference type="ARBA" id="ARBA00004651"/>
    </source>
</evidence>
<dbReference type="InterPro" id="IPR046806">
    <property type="entry name" value="MrpA_C/MbhE"/>
</dbReference>
<keyword evidence="17" id="KW-1185">Reference proteome</keyword>
<evidence type="ECO:0000259" key="14">
    <source>
        <dbReference type="Pfam" id="PF13244"/>
    </source>
</evidence>
<keyword evidence="5 9" id="KW-0812">Transmembrane</keyword>
<evidence type="ECO:0000256" key="9">
    <source>
        <dbReference type="RuleBase" id="RU000320"/>
    </source>
</evidence>
<feature type="transmembrane region" description="Helical" evidence="10">
    <location>
        <begin position="170"/>
        <end position="195"/>
    </location>
</feature>
<dbReference type="Pfam" id="PF00361">
    <property type="entry name" value="Proton_antipo_M"/>
    <property type="match status" value="1"/>
</dbReference>
<organism evidence="16 17">
    <name type="scientific">Arthrobacter rhombi</name>
    <dbReference type="NCBI Taxonomy" id="71253"/>
    <lineage>
        <taxon>Bacteria</taxon>
        <taxon>Bacillati</taxon>
        <taxon>Actinomycetota</taxon>
        <taxon>Actinomycetes</taxon>
        <taxon>Micrococcales</taxon>
        <taxon>Micrococcaceae</taxon>
        <taxon>Arthrobacter</taxon>
    </lineage>
</organism>
<evidence type="ECO:0000256" key="5">
    <source>
        <dbReference type="ARBA" id="ARBA00022692"/>
    </source>
</evidence>
<evidence type="ECO:0000256" key="6">
    <source>
        <dbReference type="ARBA" id="ARBA00022989"/>
    </source>
</evidence>
<feature type="transmembrane region" description="Helical" evidence="10">
    <location>
        <begin position="833"/>
        <end position="855"/>
    </location>
</feature>
<feature type="transmembrane region" description="Helical" evidence="10">
    <location>
        <begin position="307"/>
        <end position="325"/>
    </location>
</feature>
<keyword evidence="7" id="KW-0406">Ion transport</keyword>
<keyword evidence="4" id="KW-1003">Cell membrane</keyword>
<feature type="domain" description="MrpA C-terminal/MbhE" evidence="15">
    <location>
        <begin position="692"/>
        <end position="769"/>
    </location>
</feature>
<evidence type="ECO:0000259" key="11">
    <source>
        <dbReference type="Pfam" id="PF00361"/>
    </source>
</evidence>
<feature type="domain" description="Na+/H+ antiporter MnhB subunit-related protein" evidence="13">
    <location>
        <begin position="834"/>
        <end position="957"/>
    </location>
</feature>
<accession>A0A1R4GX18</accession>
<reference evidence="16 17" key="1">
    <citation type="submission" date="2017-02" db="EMBL/GenBank/DDBJ databases">
        <authorList>
            <person name="Peterson S.W."/>
        </authorList>
    </citation>
    <scope>NUCLEOTIDE SEQUENCE [LARGE SCALE GENOMIC DNA]</scope>
    <source>
        <strain evidence="16 17">B Ar 00.02</strain>
    </source>
</reference>
<keyword evidence="3" id="KW-0050">Antiport</keyword>
<feature type="transmembrane region" description="Helical" evidence="10">
    <location>
        <begin position="572"/>
        <end position="590"/>
    </location>
</feature>
<dbReference type="InterPro" id="IPR001750">
    <property type="entry name" value="ND/Mrp_TM"/>
</dbReference>
<keyword evidence="2" id="KW-0813">Transport</keyword>
<evidence type="ECO:0000313" key="16">
    <source>
        <dbReference type="EMBL" id="SJM72664.1"/>
    </source>
</evidence>
<dbReference type="InterPro" id="IPR025383">
    <property type="entry name" value="MrpA_C/MbhD"/>
</dbReference>
<dbReference type="InterPro" id="IPR001516">
    <property type="entry name" value="Proton_antipo_N"/>
</dbReference>
<name>A0A1R4GX18_9MICC</name>
<feature type="transmembrane region" description="Helical" evidence="10">
    <location>
        <begin position="84"/>
        <end position="103"/>
    </location>
</feature>
<dbReference type="AlphaFoldDB" id="A0A1R4GX18"/>
<dbReference type="PANTHER" id="PTHR43373:SF1">
    <property type="entry name" value="NA(+)_H(+) ANTIPORTER SUBUNIT A"/>
    <property type="match status" value="1"/>
</dbReference>
<evidence type="ECO:0000313" key="17">
    <source>
        <dbReference type="Proteomes" id="UP000195913"/>
    </source>
</evidence>
<feature type="transmembrane region" description="Helical" evidence="10">
    <location>
        <begin position="656"/>
        <end position="675"/>
    </location>
</feature>
<dbReference type="PANTHER" id="PTHR43373">
    <property type="entry name" value="NA(+)/H(+) ANTIPORTER SUBUNIT"/>
    <property type="match status" value="1"/>
</dbReference>
<feature type="transmembrane region" description="Helical" evidence="10">
    <location>
        <begin position="602"/>
        <end position="624"/>
    </location>
</feature>
<keyword evidence="8 10" id="KW-0472">Membrane</keyword>
<dbReference type="Proteomes" id="UP000195913">
    <property type="component" value="Unassembled WGS sequence"/>
</dbReference>
<feature type="transmembrane region" description="Helical" evidence="10">
    <location>
        <begin position="378"/>
        <end position="398"/>
    </location>
</feature>
<evidence type="ECO:0000256" key="8">
    <source>
        <dbReference type="ARBA" id="ARBA00023136"/>
    </source>
</evidence>
<evidence type="ECO:0000256" key="3">
    <source>
        <dbReference type="ARBA" id="ARBA00022449"/>
    </source>
</evidence>
<keyword evidence="6 10" id="KW-1133">Transmembrane helix</keyword>
<dbReference type="Pfam" id="PF13244">
    <property type="entry name" value="MbhD"/>
    <property type="match status" value="1"/>
</dbReference>
<feature type="transmembrane region" description="Helical" evidence="10">
    <location>
        <begin position="139"/>
        <end position="158"/>
    </location>
</feature>
<protein>
    <submittedName>
        <fullName evidence="16">Na(+) H(+) antiporter subunit A Na(+) H(+) antiporter subunit B</fullName>
    </submittedName>
</protein>
<dbReference type="Pfam" id="PF20501">
    <property type="entry name" value="MbhE"/>
    <property type="match status" value="1"/>
</dbReference>
<evidence type="ECO:0000256" key="7">
    <source>
        <dbReference type="ARBA" id="ARBA00023065"/>
    </source>
</evidence>
<feature type="transmembrane region" description="Helical" evidence="10">
    <location>
        <begin position="631"/>
        <end position="650"/>
    </location>
</feature>
<feature type="transmembrane region" description="Helical" evidence="10">
    <location>
        <begin position="502"/>
        <end position="525"/>
    </location>
</feature>
<feature type="transmembrane region" description="Helical" evidence="10">
    <location>
        <begin position="331"/>
        <end position="357"/>
    </location>
</feature>
<evidence type="ECO:0000259" key="15">
    <source>
        <dbReference type="Pfam" id="PF20501"/>
    </source>
</evidence>
<dbReference type="GO" id="GO:0015297">
    <property type="term" value="F:antiporter activity"/>
    <property type="evidence" value="ECO:0007669"/>
    <property type="project" value="UniProtKB-KW"/>
</dbReference>
<dbReference type="GO" id="GO:0005886">
    <property type="term" value="C:plasma membrane"/>
    <property type="evidence" value="ECO:0007669"/>
    <property type="project" value="UniProtKB-SubCell"/>
</dbReference>
<evidence type="ECO:0000256" key="4">
    <source>
        <dbReference type="ARBA" id="ARBA00022475"/>
    </source>
</evidence>
<feature type="domain" description="MrpA C-terminal/MbhD" evidence="14">
    <location>
        <begin position="616"/>
        <end position="679"/>
    </location>
</feature>
<feature type="transmembrane region" description="Helical" evidence="10">
    <location>
        <begin position="938"/>
        <end position="960"/>
    </location>
</feature>
<feature type="domain" description="NADH-Ubiquinone oxidoreductase (complex I) chain 5 N-terminal" evidence="12">
    <location>
        <begin position="70"/>
        <end position="114"/>
    </location>
</feature>
<feature type="transmembrane region" description="Helical" evidence="10">
    <location>
        <begin position="115"/>
        <end position="133"/>
    </location>
</feature>
<sequence>MAVVLISLFVVSAVAPLLFRRFGRASFYLLGAVPAVAFVWLLANFDSFISADQSAPAGGPNAPPGLVLHWIPVLQLDLAFRMDALAAILSLLILGVGALVLFYCARYFKSEDANIGPFGAQLLAFAGAMFGLVIADDLILLFIFWEITTILSYLLVGFARTRIFARRSALQALLVTTFGGLAMLLGLVMIGQSAGTYRLSEIMAMAPELASRGTLIDIAIALILLGAVSKSALVPFHFWLPGAMAAPTPVSAYLHAAAMVKAGVYLVARLAPGFSGTTYWDGLVIGLGMATMLVGGWRALRQTDIKLVLAYGTVSQLGFIMLVVGQGTADAALAGLALVLAHGFFKAALFLIVGIIDHQAGTRDVRLLSGLWRTAPKLFVVAVISAASMAGIPPLYGFVAKESVLEVLLATADSAGGIIVLLGVVVGSIFTVAYSARFIWGGFASKPGMPATAFKPVPWSFLAAPAVLTAATLVFGVLPTPLGEAVGGFASLFPASDEPIRLALWHGLTPVLGLSAVIIVVGLLLHRWRSGFGALQARVPALLEAEQMYKWALNAVDEVSVWTTGRTQRGSLPFYLGVILLVALVVPAVAGLTNQTPLPENIVWFDTPAQLIAGLCMIVGALAAIRANKRFLAVLMVSVTGYGMAFIFALQGAPDLALTQLLVETIVLVAMVLALRVLPPRLWTLNPTGHRTARALLGVGFGVAMIGIAAAAMASRTADPVSLSFPELAYFGGAGKNIVNVTLVDIRVWDTFGEITVLAVAATGVASLIFVRGRGDIRHRVGEAELGSVGRTRPQPGGTRAAAALATARHFAQSAKDAWLVAGKTLAPERRSIIFEVIARLIFHTIIIFSVYLLLAGHNSPGGGFAGGLLAGLALTIRYLAGGRFELAEATPISPGTLLGLGLATSALSGVVPLVLGGDLFQTAVVEFALPIFGEQKFVTSTFFDIGVYLVVVGLVVDVLRSLGSEIDEKTEKRGLLSGGVRRPRRAAVQRAGSQR</sequence>
<evidence type="ECO:0000256" key="2">
    <source>
        <dbReference type="ARBA" id="ARBA00022448"/>
    </source>
</evidence>
<feature type="transmembrane region" description="Helical" evidence="10">
    <location>
        <begin position="752"/>
        <end position="771"/>
    </location>
</feature>
<feature type="transmembrane region" description="Helical" evidence="10">
    <location>
        <begin position="861"/>
        <end position="881"/>
    </location>
</feature>
<evidence type="ECO:0000259" key="13">
    <source>
        <dbReference type="Pfam" id="PF04039"/>
    </source>
</evidence>
<dbReference type="InterPro" id="IPR050616">
    <property type="entry name" value="CPA3_Na-H_Antiporter_A"/>
</dbReference>
<feature type="transmembrane region" description="Helical" evidence="10">
    <location>
        <begin position="893"/>
        <end position="918"/>
    </location>
</feature>
<feature type="transmembrane region" description="Helical" evidence="10">
    <location>
        <begin position="283"/>
        <end position="300"/>
    </location>
</feature>